<dbReference type="OrthoDB" id="282592at2759"/>
<dbReference type="GO" id="GO:0046872">
    <property type="term" value="F:metal ion binding"/>
    <property type="evidence" value="ECO:0007669"/>
    <property type="project" value="UniProtKB-KW"/>
</dbReference>
<dbReference type="SMART" id="SM00156">
    <property type="entry name" value="PP2Ac"/>
    <property type="match status" value="1"/>
</dbReference>
<keyword evidence="9" id="KW-0408">Iron</keyword>
<comment type="catalytic activity">
    <reaction evidence="10">
        <text>O-phospho-L-seryl-[protein] + H2O = L-seryl-[protein] + phosphate</text>
        <dbReference type="Rhea" id="RHEA:20629"/>
        <dbReference type="Rhea" id="RHEA-COMP:9863"/>
        <dbReference type="Rhea" id="RHEA-COMP:11604"/>
        <dbReference type="ChEBI" id="CHEBI:15377"/>
        <dbReference type="ChEBI" id="CHEBI:29999"/>
        <dbReference type="ChEBI" id="CHEBI:43474"/>
        <dbReference type="ChEBI" id="CHEBI:83421"/>
        <dbReference type="EC" id="3.1.3.16"/>
    </reaction>
</comment>
<comment type="similarity">
    <text evidence="3">Belongs to the PPP phosphatase family. PP-2B subfamily.</text>
</comment>
<keyword evidence="5 12" id="KW-0378">Hydrolase</keyword>
<evidence type="ECO:0000259" key="13">
    <source>
        <dbReference type="PROSITE" id="PS00125"/>
    </source>
</evidence>
<evidence type="ECO:0000256" key="5">
    <source>
        <dbReference type="ARBA" id="ARBA00022801"/>
    </source>
</evidence>
<dbReference type="SUPFAM" id="SSF56300">
    <property type="entry name" value="Metallo-dependent phosphatases"/>
    <property type="match status" value="1"/>
</dbReference>
<evidence type="ECO:0000256" key="2">
    <source>
        <dbReference type="ARBA" id="ARBA00001965"/>
    </source>
</evidence>
<dbReference type="InterPro" id="IPR043360">
    <property type="entry name" value="PP2B"/>
</dbReference>
<evidence type="ECO:0000256" key="11">
    <source>
        <dbReference type="ARBA" id="ARBA00048336"/>
    </source>
</evidence>
<evidence type="ECO:0000256" key="6">
    <source>
        <dbReference type="ARBA" id="ARBA00022833"/>
    </source>
</evidence>
<evidence type="ECO:0000256" key="3">
    <source>
        <dbReference type="ARBA" id="ARBA00009905"/>
    </source>
</evidence>
<evidence type="ECO:0000313" key="15">
    <source>
        <dbReference type="Proteomes" id="UP000054937"/>
    </source>
</evidence>
<keyword evidence="8" id="KW-0904">Protein phosphatase</keyword>
<dbReference type="OMA" id="YPAACNF"/>
<dbReference type="InterPro" id="IPR004843">
    <property type="entry name" value="Calcineurin-like_PHP"/>
</dbReference>
<keyword evidence="6" id="KW-0862">Zinc</keyword>
<sequence>MHSFIQIYINQFKNIFKLKEKKRKIKSMEALSDPANNRRVKTVRPPPHKPLYKHLIWPANSKNKPDWKALRDHLAKEGRLEKEDFLKIIYDCNKILESESNLLSLQDPLTVVGDIHGQFYDMLKILEVGGNPQNTKYLFLGDFVDRGSFSIEVLILLYAIKINYPDTVYFLRGNHECRQMTSFFNFRDECKYKYDQDIYEIIMDSFDLMPLACIVNNKFLALHGGISPDLKTIRDIEKVDRRKEPPRQGLFCDILWSDPVDNDDGLCENVYKSNEVRGCSYFFGNDAVKKFLDNNNLISIIRAHEAQLDGYKMHRWNGKSDFPAVITIFSAPNYCDVYNNKGAVIKFENNTLHIQQFNYTQHPYLLPNFMDIFTWSIPFVSEKVTEMLYQILKSGEEESADDDTLTEQDQQIIQNVNKPEQKEVNTEFKKKADVLRTKIKFMGKMMSYQKTLRQERETIMKLKGQCPDKKIPIGLLSQGGSAIQNTLEAFNKARDIDKINEKRPEFGPYIKDKSQQIKQLK</sequence>
<dbReference type="Pfam" id="PF00149">
    <property type="entry name" value="Metallophos"/>
    <property type="match status" value="1"/>
</dbReference>
<comment type="catalytic activity">
    <reaction evidence="11 12">
        <text>O-phospho-L-threonyl-[protein] + H2O = L-threonyl-[protein] + phosphate</text>
        <dbReference type="Rhea" id="RHEA:47004"/>
        <dbReference type="Rhea" id="RHEA-COMP:11060"/>
        <dbReference type="Rhea" id="RHEA-COMP:11605"/>
        <dbReference type="ChEBI" id="CHEBI:15377"/>
        <dbReference type="ChEBI" id="CHEBI:30013"/>
        <dbReference type="ChEBI" id="CHEBI:43474"/>
        <dbReference type="ChEBI" id="CHEBI:61977"/>
        <dbReference type="EC" id="3.1.3.16"/>
    </reaction>
</comment>
<dbReference type="PROSITE" id="PS00125">
    <property type="entry name" value="SER_THR_PHOSPHATASE"/>
    <property type="match status" value="1"/>
</dbReference>
<evidence type="ECO:0000256" key="9">
    <source>
        <dbReference type="ARBA" id="ARBA00023004"/>
    </source>
</evidence>
<dbReference type="InterPro" id="IPR041751">
    <property type="entry name" value="MPP_PP2B"/>
</dbReference>
<evidence type="ECO:0000256" key="7">
    <source>
        <dbReference type="ARBA" id="ARBA00022860"/>
    </source>
</evidence>
<dbReference type="InterPro" id="IPR006186">
    <property type="entry name" value="Ser/Thr-sp_prot-phosphatase"/>
</dbReference>
<dbReference type="FunFam" id="3.60.21.10:FF:000031">
    <property type="entry name" value="Serine/threonine-protein phosphatase"/>
    <property type="match status" value="1"/>
</dbReference>
<dbReference type="FunCoup" id="A0A0V0QAH4">
    <property type="interactions" value="16"/>
</dbReference>
<dbReference type="Gene3D" id="3.60.21.10">
    <property type="match status" value="1"/>
</dbReference>
<evidence type="ECO:0000256" key="8">
    <source>
        <dbReference type="ARBA" id="ARBA00022912"/>
    </source>
</evidence>
<dbReference type="PANTHER" id="PTHR45673">
    <property type="entry name" value="SERINE/THREONINE-PROTEIN PHOSPHATASE 2B CATALYTIC SUBUNIT 1-RELATED"/>
    <property type="match status" value="1"/>
</dbReference>
<reference evidence="14 15" key="1">
    <citation type="journal article" date="2015" name="Sci. Rep.">
        <title>Genome of the facultative scuticociliatosis pathogen Pseudocohnilembus persalinus provides insight into its virulence through horizontal gene transfer.</title>
        <authorList>
            <person name="Xiong J."/>
            <person name="Wang G."/>
            <person name="Cheng J."/>
            <person name="Tian M."/>
            <person name="Pan X."/>
            <person name="Warren A."/>
            <person name="Jiang C."/>
            <person name="Yuan D."/>
            <person name="Miao W."/>
        </authorList>
    </citation>
    <scope>NUCLEOTIDE SEQUENCE [LARGE SCALE GENOMIC DNA]</scope>
    <source>
        <strain evidence="14">36N120E</strain>
    </source>
</reference>
<dbReference type="CDD" id="cd07416">
    <property type="entry name" value="MPP_PP2B"/>
    <property type="match status" value="1"/>
</dbReference>
<dbReference type="EC" id="3.1.3.16" evidence="12"/>
<dbReference type="EMBL" id="LDAU01000219">
    <property type="protein sequence ID" value="KRW99225.1"/>
    <property type="molecule type" value="Genomic_DNA"/>
</dbReference>
<dbReference type="PRINTS" id="PR00114">
    <property type="entry name" value="STPHPHTASE"/>
</dbReference>
<keyword evidence="7" id="KW-0112">Calmodulin-binding</keyword>
<accession>A0A0V0QAH4</accession>
<comment type="cofactor">
    <cofactor evidence="1">
        <name>Zn(2+)</name>
        <dbReference type="ChEBI" id="CHEBI:29105"/>
    </cofactor>
</comment>
<dbReference type="InterPro" id="IPR029052">
    <property type="entry name" value="Metallo-depent_PP-like"/>
</dbReference>
<gene>
    <name evidence="14" type="ORF">PPERSA_04587</name>
</gene>
<evidence type="ECO:0000256" key="4">
    <source>
        <dbReference type="ARBA" id="ARBA00022723"/>
    </source>
</evidence>
<keyword evidence="15" id="KW-1185">Reference proteome</keyword>
<evidence type="ECO:0000256" key="1">
    <source>
        <dbReference type="ARBA" id="ARBA00001947"/>
    </source>
</evidence>
<dbReference type="GO" id="GO:0033192">
    <property type="term" value="F:calmodulin-dependent protein phosphatase activity"/>
    <property type="evidence" value="ECO:0007669"/>
    <property type="project" value="InterPro"/>
</dbReference>
<name>A0A0V0QAH4_PSEPJ</name>
<organism evidence="14 15">
    <name type="scientific">Pseudocohnilembus persalinus</name>
    <name type="common">Ciliate</name>
    <dbReference type="NCBI Taxonomy" id="266149"/>
    <lineage>
        <taxon>Eukaryota</taxon>
        <taxon>Sar</taxon>
        <taxon>Alveolata</taxon>
        <taxon>Ciliophora</taxon>
        <taxon>Intramacronucleata</taxon>
        <taxon>Oligohymenophorea</taxon>
        <taxon>Scuticociliatia</taxon>
        <taxon>Philasterida</taxon>
        <taxon>Pseudocohnilembidae</taxon>
        <taxon>Pseudocohnilembus</taxon>
    </lineage>
</organism>
<dbReference type="GO" id="GO:0005516">
    <property type="term" value="F:calmodulin binding"/>
    <property type="evidence" value="ECO:0007669"/>
    <property type="project" value="UniProtKB-KW"/>
</dbReference>
<feature type="domain" description="Serine/threonine specific protein phosphatases" evidence="13">
    <location>
        <begin position="171"/>
        <end position="176"/>
    </location>
</feature>
<protein>
    <recommendedName>
        <fullName evidence="12">Serine/threonine-protein phosphatase</fullName>
        <ecNumber evidence="12">3.1.3.16</ecNumber>
    </recommendedName>
</protein>
<dbReference type="AlphaFoldDB" id="A0A0V0QAH4"/>
<keyword evidence="4" id="KW-0479">Metal-binding</keyword>
<evidence type="ECO:0000313" key="14">
    <source>
        <dbReference type="EMBL" id="KRW99225.1"/>
    </source>
</evidence>
<proteinExistence type="inferred from homology"/>
<comment type="cofactor">
    <cofactor evidence="2">
        <name>Fe(3+)</name>
        <dbReference type="ChEBI" id="CHEBI:29034"/>
    </cofactor>
</comment>
<dbReference type="GO" id="GO:0097720">
    <property type="term" value="P:calcineurin-mediated signaling"/>
    <property type="evidence" value="ECO:0007669"/>
    <property type="project" value="InterPro"/>
</dbReference>
<evidence type="ECO:0000256" key="10">
    <source>
        <dbReference type="ARBA" id="ARBA00047761"/>
    </source>
</evidence>
<dbReference type="Proteomes" id="UP000054937">
    <property type="component" value="Unassembled WGS sequence"/>
</dbReference>
<evidence type="ECO:0000256" key="12">
    <source>
        <dbReference type="RuleBase" id="RU004273"/>
    </source>
</evidence>
<dbReference type="InParanoid" id="A0A0V0QAH4"/>
<comment type="caution">
    <text evidence="14">The sequence shown here is derived from an EMBL/GenBank/DDBJ whole genome shotgun (WGS) entry which is preliminary data.</text>
</comment>